<proteinExistence type="predicted"/>
<feature type="compositionally biased region" description="Basic and acidic residues" evidence="1">
    <location>
        <begin position="64"/>
        <end position="75"/>
    </location>
</feature>
<protein>
    <submittedName>
        <fullName evidence="2">Uncharacterized protein</fullName>
    </submittedName>
</protein>
<comment type="caution">
    <text evidence="2">The sequence shown here is derived from an EMBL/GenBank/DDBJ whole genome shotgun (WGS) entry which is preliminary data.</text>
</comment>
<feature type="non-terminal residue" evidence="2">
    <location>
        <position position="359"/>
    </location>
</feature>
<feature type="compositionally biased region" description="Low complexity" evidence="1">
    <location>
        <begin position="329"/>
        <end position="338"/>
    </location>
</feature>
<dbReference type="EMBL" id="JAAPAO010001294">
    <property type="protein sequence ID" value="KAF4650294.1"/>
    <property type="molecule type" value="Genomic_DNA"/>
</dbReference>
<organism evidence="2 3">
    <name type="scientific">Perkinsus chesapeaki</name>
    <name type="common">Clam parasite</name>
    <name type="synonym">Perkinsus andrewsi</name>
    <dbReference type="NCBI Taxonomy" id="330153"/>
    <lineage>
        <taxon>Eukaryota</taxon>
        <taxon>Sar</taxon>
        <taxon>Alveolata</taxon>
        <taxon>Perkinsozoa</taxon>
        <taxon>Perkinsea</taxon>
        <taxon>Perkinsida</taxon>
        <taxon>Perkinsidae</taxon>
        <taxon>Perkinsus</taxon>
    </lineage>
</organism>
<dbReference type="AlphaFoldDB" id="A0A7J6KTX3"/>
<name>A0A7J6KTX3_PERCH</name>
<feature type="compositionally biased region" description="Low complexity" evidence="1">
    <location>
        <begin position="77"/>
        <end position="88"/>
    </location>
</feature>
<reference evidence="2 3" key="1">
    <citation type="submission" date="2020-04" db="EMBL/GenBank/DDBJ databases">
        <title>Perkinsus chesapeaki whole genome sequence.</title>
        <authorList>
            <person name="Bogema D.R."/>
        </authorList>
    </citation>
    <scope>NUCLEOTIDE SEQUENCE [LARGE SCALE GENOMIC DNA]</scope>
    <source>
        <strain evidence="2">ATCC PRA-425</strain>
    </source>
</reference>
<feature type="region of interest" description="Disordered" evidence="1">
    <location>
        <begin position="51"/>
        <end position="88"/>
    </location>
</feature>
<gene>
    <name evidence="2" type="ORF">FOL47_001264</name>
</gene>
<evidence type="ECO:0000256" key="1">
    <source>
        <dbReference type="SAM" id="MobiDB-lite"/>
    </source>
</evidence>
<dbReference type="Proteomes" id="UP000591131">
    <property type="component" value="Unassembled WGS sequence"/>
</dbReference>
<evidence type="ECO:0000313" key="3">
    <source>
        <dbReference type="Proteomes" id="UP000591131"/>
    </source>
</evidence>
<sequence length="359" mass="38280">RYNNVYPLVVVTDPALKGRTAGQVPRCSLDIFLGSFKQVGRAAAREWACRGVHDHTRRSTGRSQKADSLAEEKSDWGSFSSSGQPASSAELLQKDNHFKGILDSKEEPGSMLNKISALELADATLHQVSVSTMTILKGTAELFVTATLPSSSPELNIGKHSTDILGAEPRSTNSGLGGGTGIAGSVNGSLSASVSGISIELIDQLHMADLDQAHAKDTNISWPDKLTQRRGLKHLLKVKDQDQTTAVKVDDKGGSVNISELISRAKEAGKVADGLCVGSKDPRSFAVLLDEIDSVDEYACGSHSFEGKERECDCPTCITYDAVDAFSDSGESGSSFDSDLLDGDHPQTFFLSRSEEDSD</sequence>
<keyword evidence="3" id="KW-1185">Reference proteome</keyword>
<evidence type="ECO:0000313" key="2">
    <source>
        <dbReference type="EMBL" id="KAF4650294.1"/>
    </source>
</evidence>
<accession>A0A7J6KTX3</accession>
<feature type="region of interest" description="Disordered" evidence="1">
    <location>
        <begin position="329"/>
        <end position="359"/>
    </location>
</feature>